<dbReference type="Proteomes" id="UP000765509">
    <property type="component" value="Unassembled WGS sequence"/>
</dbReference>
<evidence type="ECO:0000313" key="2">
    <source>
        <dbReference type="EMBL" id="MBW0469927.1"/>
    </source>
</evidence>
<evidence type="ECO:0000256" key="1">
    <source>
        <dbReference type="SAM" id="MobiDB-lite"/>
    </source>
</evidence>
<dbReference type="AlphaFoldDB" id="A0A9Q3BR46"/>
<feature type="compositionally biased region" description="Polar residues" evidence="1">
    <location>
        <begin position="155"/>
        <end position="169"/>
    </location>
</feature>
<sequence>MEHGEQEVQTSFTLGRTWRRLPEDMSQGPYGNHQRLESQQVVQNPVGKGIQDKGESSHYPSHRRNTEPDRAYTDSLRFTRSKPTKIPNGFTPFRHQNINYPESPFFTIPDIFQEKTRIKGEKQKSFQPEAERFIPNDPEAVGLGERSTQEKELALNTSDRISSPTTRNIIPTQNENSFLHLRVT</sequence>
<organism evidence="2 3">
    <name type="scientific">Austropuccinia psidii MF-1</name>
    <dbReference type="NCBI Taxonomy" id="1389203"/>
    <lineage>
        <taxon>Eukaryota</taxon>
        <taxon>Fungi</taxon>
        <taxon>Dikarya</taxon>
        <taxon>Basidiomycota</taxon>
        <taxon>Pucciniomycotina</taxon>
        <taxon>Pucciniomycetes</taxon>
        <taxon>Pucciniales</taxon>
        <taxon>Sphaerophragmiaceae</taxon>
        <taxon>Austropuccinia</taxon>
    </lineage>
</organism>
<gene>
    <name evidence="2" type="ORF">O181_009642</name>
</gene>
<dbReference type="EMBL" id="AVOT02002315">
    <property type="protein sequence ID" value="MBW0469927.1"/>
    <property type="molecule type" value="Genomic_DNA"/>
</dbReference>
<comment type="caution">
    <text evidence="2">The sequence shown here is derived from an EMBL/GenBank/DDBJ whole genome shotgun (WGS) entry which is preliminary data.</text>
</comment>
<feature type="region of interest" description="Disordered" evidence="1">
    <location>
        <begin position="135"/>
        <end position="169"/>
    </location>
</feature>
<protein>
    <submittedName>
        <fullName evidence="2">Uncharacterized protein</fullName>
    </submittedName>
</protein>
<feature type="region of interest" description="Disordered" evidence="1">
    <location>
        <begin position="1"/>
        <end position="69"/>
    </location>
</feature>
<accession>A0A9Q3BR46</accession>
<proteinExistence type="predicted"/>
<keyword evidence="3" id="KW-1185">Reference proteome</keyword>
<evidence type="ECO:0000313" key="3">
    <source>
        <dbReference type="Proteomes" id="UP000765509"/>
    </source>
</evidence>
<name>A0A9Q3BR46_9BASI</name>
<reference evidence="2" key="1">
    <citation type="submission" date="2021-03" db="EMBL/GenBank/DDBJ databases">
        <title>Draft genome sequence of rust myrtle Austropuccinia psidii MF-1, a brazilian biotype.</title>
        <authorList>
            <person name="Quecine M.C."/>
            <person name="Pachon D.M.R."/>
            <person name="Bonatelli M.L."/>
            <person name="Correr F.H."/>
            <person name="Franceschini L.M."/>
            <person name="Leite T.F."/>
            <person name="Margarido G.R.A."/>
            <person name="Almeida C.A."/>
            <person name="Ferrarezi J.A."/>
            <person name="Labate C.A."/>
        </authorList>
    </citation>
    <scope>NUCLEOTIDE SEQUENCE</scope>
    <source>
        <strain evidence="2">MF-1</strain>
    </source>
</reference>